<dbReference type="Proteomes" id="UP000749471">
    <property type="component" value="Unassembled WGS sequence"/>
</dbReference>
<evidence type="ECO:0000313" key="3">
    <source>
        <dbReference type="Proteomes" id="UP000749471"/>
    </source>
</evidence>
<feature type="domain" description="Integrase catalytic" evidence="1">
    <location>
        <begin position="23"/>
        <end position="77"/>
    </location>
</feature>
<protein>
    <submittedName>
        <fullName evidence="2">IS3 family transposase</fullName>
    </submittedName>
</protein>
<dbReference type="RefSeq" id="WP_216521238.1">
    <property type="nucleotide sequence ID" value="NZ_JAHLPM010000016.1"/>
</dbReference>
<reference evidence="2 3" key="1">
    <citation type="submission" date="2021-06" db="EMBL/GenBank/DDBJ databases">
        <authorList>
            <person name="Sun Q."/>
            <person name="Li D."/>
        </authorList>
    </citation>
    <scope>NUCLEOTIDE SEQUENCE [LARGE SCALE GENOMIC DNA]</scope>
    <source>
        <strain evidence="2 3">MSJ-40</strain>
    </source>
</reference>
<organism evidence="2 3">
    <name type="scientific">Tissierella simiarum</name>
    <dbReference type="NCBI Taxonomy" id="2841534"/>
    <lineage>
        <taxon>Bacteria</taxon>
        <taxon>Bacillati</taxon>
        <taxon>Bacillota</taxon>
        <taxon>Tissierellia</taxon>
        <taxon>Tissierellales</taxon>
        <taxon>Tissierellaceae</taxon>
        <taxon>Tissierella</taxon>
    </lineage>
</organism>
<evidence type="ECO:0000259" key="1">
    <source>
        <dbReference type="Pfam" id="PF13333"/>
    </source>
</evidence>
<sequence>MRKNYIEPSMSNAGNIYDNAIMESFNKSLKTEVMDGSKIFVTREETKKAVFEHIQLFYNRKRRHSSFGYLSPLEYEKLNPE</sequence>
<keyword evidence="3" id="KW-1185">Reference proteome</keyword>
<dbReference type="Pfam" id="PF13333">
    <property type="entry name" value="rve_2"/>
    <property type="match status" value="1"/>
</dbReference>
<evidence type="ECO:0000313" key="2">
    <source>
        <dbReference type="EMBL" id="MBU5439529.1"/>
    </source>
</evidence>
<gene>
    <name evidence="2" type="ORF">KQI42_16050</name>
</gene>
<accession>A0ABS6E9D0</accession>
<name>A0ABS6E9D0_9FIRM</name>
<dbReference type="PANTHER" id="PTHR46889:SF4">
    <property type="entry name" value="TRANSPOSASE INSO FOR INSERTION SEQUENCE ELEMENT IS911B-RELATED"/>
    <property type="match status" value="1"/>
</dbReference>
<dbReference type="PANTHER" id="PTHR46889">
    <property type="entry name" value="TRANSPOSASE INSF FOR INSERTION SEQUENCE IS3B-RELATED"/>
    <property type="match status" value="1"/>
</dbReference>
<comment type="caution">
    <text evidence="2">The sequence shown here is derived from an EMBL/GenBank/DDBJ whole genome shotgun (WGS) entry which is preliminary data.</text>
</comment>
<dbReference type="InterPro" id="IPR050900">
    <property type="entry name" value="Transposase_IS3/IS150/IS904"/>
</dbReference>
<dbReference type="InterPro" id="IPR001584">
    <property type="entry name" value="Integrase_cat-core"/>
</dbReference>
<proteinExistence type="predicted"/>
<dbReference type="EMBL" id="JAHLPM010000016">
    <property type="protein sequence ID" value="MBU5439529.1"/>
    <property type="molecule type" value="Genomic_DNA"/>
</dbReference>